<gene>
    <name evidence="2" type="ORF">DILT_LOCUS8332</name>
</gene>
<reference evidence="2 3" key="1">
    <citation type="submission" date="2018-11" db="EMBL/GenBank/DDBJ databases">
        <authorList>
            <consortium name="Pathogen Informatics"/>
        </authorList>
    </citation>
    <scope>NUCLEOTIDE SEQUENCE [LARGE SCALE GENOMIC DNA]</scope>
</reference>
<dbReference type="AlphaFoldDB" id="A0A3P7M2E9"/>
<dbReference type="PANTHER" id="PTHR12843:SF5">
    <property type="entry name" value="EEF1A LYSINE METHYLTRANSFERASE 2"/>
    <property type="match status" value="1"/>
</dbReference>
<dbReference type="PANTHER" id="PTHR12843">
    <property type="entry name" value="PROTEIN-LYSINE N-METHYLTRANSFERASE METTL10"/>
    <property type="match status" value="1"/>
</dbReference>
<accession>A0A3P7M2E9</accession>
<proteinExistence type="predicted"/>
<feature type="region of interest" description="Disordered" evidence="1">
    <location>
        <begin position="164"/>
        <end position="183"/>
    </location>
</feature>
<evidence type="ECO:0008006" key="4">
    <source>
        <dbReference type="Google" id="ProtNLM"/>
    </source>
</evidence>
<dbReference type="GO" id="GO:0016279">
    <property type="term" value="F:protein-lysine N-methyltransferase activity"/>
    <property type="evidence" value="ECO:0007669"/>
    <property type="project" value="TreeGrafter"/>
</dbReference>
<dbReference type="SUPFAM" id="SSF53335">
    <property type="entry name" value="S-adenosyl-L-methionine-dependent methyltransferases"/>
    <property type="match status" value="1"/>
</dbReference>
<protein>
    <recommendedName>
        <fullName evidence="4">Methyltransferase domain-containing protein</fullName>
    </recommendedName>
</protein>
<name>A0A3P7M2E9_DIBLA</name>
<evidence type="ECO:0000313" key="3">
    <source>
        <dbReference type="Proteomes" id="UP000281553"/>
    </source>
</evidence>
<evidence type="ECO:0000256" key="1">
    <source>
        <dbReference type="SAM" id="MobiDB-lite"/>
    </source>
</evidence>
<evidence type="ECO:0000313" key="2">
    <source>
        <dbReference type="EMBL" id="VDN12501.1"/>
    </source>
</evidence>
<dbReference type="InterPro" id="IPR029063">
    <property type="entry name" value="SAM-dependent_MTases_sf"/>
</dbReference>
<keyword evidence="3" id="KW-1185">Reference proteome</keyword>
<organism evidence="2 3">
    <name type="scientific">Dibothriocephalus latus</name>
    <name type="common">Fish tapeworm</name>
    <name type="synonym">Diphyllobothrium latum</name>
    <dbReference type="NCBI Taxonomy" id="60516"/>
    <lineage>
        <taxon>Eukaryota</taxon>
        <taxon>Metazoa</taxon>
        <taxon>Spiralia</taxon>
        <taxon>Lophotrochozoa</taxon>
        <taxon>Platyhelminthes</taxon>
        <taxon>Cestoda</taxon>
        <taxon>Eucestoda</taxon>
        <taxon>Diphyllobothriidea</taxon>
        <taxon>Diphyllobothriidae</taxon>
        <taxon>Dibothriocephalus</taxon>
    </lineage>
</organism>
<sequence>MGDFEPSELGTKAYWESHYERELQNFDEAGDVGDIWFGQQSEKRVLKYLSDIGIPPDSRILDCVDVLSTGSVTRNLFNGDEKDLFDVVIDKGTFDAISLAPPESPTATDAAANHETTVHCQRAASKGPRQLYLVHIYQLMRSSGYCVITSCNWTAEELQREFEQPLSADRSSESAGNTSPRPLFSYSHALPPLRTFTFGGKTGADTVCLVFRPAK</sequence>
<dbReference type="Proteomes" id="UP000281553">
    <property type="component" value="Unassembled WGS sequence"/>
</dbReference>
<dbReference type="EMBL" id="UYRU01054052">
    <property type="protein sequence ID" value="VDN12501.1"/>
    <property type="molecule type" value="Genomic_DNA"/>
</dbReference>
<dbReference type="OrthoDB" id="540004at2759"/>
<dbReference type="GO" id="GO:0005737">
    <property type="term" value="C:cytoplasm"/>
    <property type="evidence" value="ECO:0007669"/>
    <property type="project" value="TreeGrafter"/>
</dbReference>
<dbReference type="Gene3D" id="3.40.50.150">
    <property type="entry name" value="Vaccinia Virus protein VP39"/>
    <property type="match status" value="1"/>
</dbReference>